<dbReference type="Gene3D" id="3.90.650.10">
    <property type="entry name" value="PurM-like C-terminal domain"/>
    <property type="match status" value="1"/>
</dbReference>
<dbReference type="GO" id="GO:0016301">
    <property type="term" value="F:kinase activity"/>
    <property type="evidence" value="ECO:0007669"/>
    <property type="project" value="UniProtKB-KW"/>
</dbReference>
<keyword evidence="2" id="KW-1185">Reference proteome</keyword>
<keyword evidence="1" id="KW-0808">Transferase</keyword>
<dbReference type="STRING" id="117157.SAMN04489717_3437"/>
<dbReference type="SUPFAM" id="SSF56042">
    <property type="entry name" value="PurM C-terminal domain-like"/>
    <property type="match status" value="1"/>
</dbReference>
<dbReference type="InterPro" id="IPR036676">
    <property type="entry name" value="PurM-like_C_sf"/>
</dbReference>
<dbReference type="AlphaFoldDB" id="A0A1H1U250"/>
<dbReference type="Proteomes" id="UP000198983">
    <property type="component" value="Chromosome I"/>
</dbReference>
<name>A0A1H1U250_9ACTN</name>
<evidence type="ECO:0000313" key="2">
    <source>
        <dbReference type="Proteomes" id="UP000198983"/>
    </source>
</evidence>
<proteinExistence type="predicted"/>
<keyword evidence="1" id="KW-0418">Kinase</keyword>
<protein>
    <submittedName>
        <fullName evidence="1">Selenide, water dikinase</fullName>
    </submittedName>
</protein>
<organism evidence="1 2">
    <name type="scientific">Actinopolymorpha singaporensis</name>
    <dbReference type="NCBI Taxonomy" id="117157"/>
    <lineage>
        <taxon>Bacteria</taxon>
        <taxon>Bacillati</taxon>
        <taxon>Actinomycetota</taxon>
        <taxon>Actinomycetes</taxon>
        <taxon>Propionibacteriales</taxon>
        <taxon>Actinopolymorphaceae</taxon>
        <taxon>Actinopolymorpha</taxon>
    </lineage>
</organism>
<accession>A0A1H1U250</accession>
<evidence type="ECO:0000313" key="1">
    <source>
        <dbReference type="EMBL" id="SDS66590.1"/>
    </source>
</evidence>
<gene>
    <name evidence="1" type="ORF">SAMN04489717_3437</name>
</gene>
<reference evidence="1 2" key="1">
    <citation type="submission" date="2016-10" db="EMBL/GenBank/DDBJ databases">
        <authorList>
            <person name="de Groot N.N."/>
        </authorList>
    </citation>
    <scope>NUCLEOTIDE SEQUENCE [LARGE SCALE GENOMIC DNA]</scope>
    <source>
        <strain evidence="1 2">DSM 22024</strain>
    </source>
</reference>
<sequence length="33" mass="3313">MTTLNRAAAQTAVAAAVRCATEVTGFGLLGALY</sequence>
<dbReference type="EMBL" id="LT629732">
    <property type="protein sequence ID" value="SDS66590.1"/>
    <property type="molecule type" value="Genomic_DNA"/>
</dbReference>